<evidence type="ECO:0000256" key="10">
    <source>
        <dbReference type="ARBA" id="ARBA00034269"/>
    </source>
</evidence>
<evidence type="ECO:0000256" key="9">
    <source>
        <dbReference type="ARBA" id="ARBA00023136"/>
    </source>
</evidence>
<evidence type="ECO:0000256" key="2">
    <source>
        <dbReference type="ARBA" id="ARBA00009765"/>
    </source>
</evidence>
<dbReference type="GO" id="GO:0015095">
    <property type="term" value="F:magnesium ion transmembrane transporter activity"/>
    <property type="evidence" value="ECO:0007669"/>
    <property type="project" value="TreeGrafter"/>
</dbReference>
<evidence type="ECO:0000256" key="12">
    <source>
        <dbReference type="SAM" id="Phobius"/>
    </source>
</evidence>
<keyword evidence="3" id="KW-0813">Transport</keyword>
<keyword evidence="14" id="KW-1185">Reference proteome</keyword>
<evidence type="ECO:0000256" key="7">
    <source>
        <dbReference type="ARBA" id="ARBA00022989"/>
    </source>
</evidence>
<dbReference type="Proteomes" id="UP000093807">
    <property type="component" value="Unassembled WGS sequence"/>
</dbReference>
<dbReference type="InterPro" id="IPR045863">
    <property type="entry name" value="CorA_TM1_TM2"/>
</dbReference>
<dbReference type="GO" id="GO:0015087">
    <property type="term" value="F:cobalt ion transmembrane transporter activity"/>
    <property type="evidence" value="ECO:0007669"/>
    <property type="project" value="TreeGrafter"/>
</dbReference>
<evidence type="ECO:0000313" key="13">
    <source>
        <dbReference type="EMBL" id="OAZ04842.1"/>
    </source>
</evidence>
<dbReference type="SUPFAM" id="SSF143865">
    <property type="entry name" value="CorA soluble domain-like"/>
    <property type="match status" value="1"/>
</dbReference>
<dbReference type="Gene3D" id="1.20.58.340">
    <property type="entry name" value="Magnesium transport protein CorA, transmembrane region"/>
    <property type="match status" value="2"/>
</dbReference>
<dbReference type="PANTHER" id="PTHR46494:SF1">
    <property type="entry name" value="CORA FAMILY METAL ION TRANSPORTER (EUROFUNG)"/>
    <property type="match status" value="1"/>
</dbReference>
<sequence>MTQPTLTKIQFDNFVWIDICQPNKENLDKIAQEYQLDYFQIKDSLERGHLPKFEKQPNYNFLILRAFTPRMASKATTINELSHKIAFFYNGHKIITIHRSPFAFLETVKKDHKTPEEILIYLIHKMVETYQVPLNDLDEKIIQIEKTIFLQDYSKISLEELYFLKAQTRITKKLLQIFQNVIHQLEVSESSKTALQDIKDKLLSLLLNYDEVLENANNLLNTYLSVNAQKSNDVMKLLTIFSAFFLPLTFIAGIYGMNFENMPELQWPLGYFMTLGVMVVIALVIYFWFKRKRIL</sequence>
<dbReference type="Gene3D" id="3.30.460.20">
    <property type="entry name" value="CorA soluble domain-like"/>
    <property type="match status" value="1"/>
</dbReference>
<evidence type="ECO:0000256" key="3">
    <source>
        <dbReference type="ARBA" id="ARBA00022448"/>
    </source>
</evidence>
<gene>
    <name evidence="13" type="primary">corA_1</name>
    <name evidence="13" type="ORF">FLB_06900</name>
</gene>
<protein>
    <submittedName>
        <fullName evidence="13">Magnesium transport protein CorA</fullName>
    </submittedName>
</protein>
<comment type="subcellular location">
    <subcellularLocation>
        <location evidence="1">Cell membrane</location>
        <topology evidence="1">Multi-pass membrane protein</topology>
    </subcellularLocation>
</comment>
<accession>A0A199XTT6</accession>
<comment type="similarity">
    <text evidence="2">Belongs to the CorA metal ion transporter (MIT) (TC 1.A.35) family.</text>
</comment>
<keyword evidence="5 12" id="KW-0812">Transmembrane</keyword>
<evidence type="ECO:0000256" key="6">
    <source>
        <dbReference type="ARBA" id="ARBA00022842"/>
    </source>
</evidence>
<dbReference type="OrthoDB" id="9803416at2"/>
<dbReference type="InterPro" id="IPR045861">
    <property type="entry name" value="CorA_cytoplasmic_dom"/>
</dbReference>
<feature type="transmembrane region" description="Helical" evidence="12">
    <location>
        <begin position="269"/>
        <end position="289"/>
    </location>
</feature>
<keyword evidence="6" id="KW-0460">Magnesium</keyword>
<evidence type="ECO:0000256" key="5">
    <source>
        <dbReference type="ARBA" id="ARBA00022692"/>
    </source>
</evidence>
<dbReference type="EMBL" id="JMTM01000017">
    <property type="protein sequence ID" value="OAZ04842.1"/>
    <property type="molecule type" value="Genomic_DNA"/>
</dbReference>
<dbReference type="GO" id="GO:0005886">
    <property type="term" value="C:plasma membrane"/>
    <property type="evidence" value="ECO:0007669"/>
    <property type="project" value="UniProtKB-SubCell"/>
</dbReference>
<dbReference type="SUPFAM" id="SSF144083">
    <property type="entry name" value="Magnesium transport protein CorA, transmembrane region"/>
    <property type="match status" value="1"/>
</dbReference>
<proteinExistence type="inferred from homology"/>
<dbReference type="GO" id="GO:0050897">
    <property type="term" value="F:cobalt ion binding"/>
    <property type="evidence" value="ECO:0007669"/>
    <property type="project" value="TreeGrafter"/>
</dbReference>
<dbReference type="RefSeq" id="WP_064714554.1">
    <property type="nucleotide sequence ID" value="NZ_JMTM01000017.1"/>
</dbReference>
<evidence type="ECO:0000313" key="14">
    <source>
        <dbReference type="Proteomes" id="UP000093807"/>
    </source>
</evidence>
<keyword evidence="9 12" id="KW-0472">Membrane</keyword>
<keyword evidence="7 12" id="KW-1133">Transmembrane helix</keyword>
<feature type="transmembrane region" description="Helical" evidence="12">
    <location>
        <begin position="237"/>
        <end position="257"/>
    </location>
</feature>
<dbReference type="AlphaFoldDB" id="A0A199XTT6"/>
<dbReference type="PATRIC" id="fig|29536.5.peg.715"/>
<dbReference type="GO" id="GO:0000287">
    <property type="term" value="F:magnesium ion binding"/>
    <property type="evidence" value="ECO:0007669"/>
    <property type="project" value="TreeGrafter"/>
</dbReference>
<dbReference type="PANTHER" id="PTHR46494">
    <property type="entry name" value="CORA FAMILY METAL ION TRANSPORTER (EUROFUNG)"/>
    <property type="match status" value="1"/>
</dbReference>
<evidence type="ECO:0000256" key="1">
    <source>
        <dbReference type="ARBA" id="ARBA00004651"/>
    </source>
</evidence>
<comment type="function">
    <text evidence="11">Mediates influx of magnesium ions. Alternates between open and closed states. Activated by low cytoplasmic Mg(2+) levels. Inactive when cytoplasmic Mg(2+) levels are high.</text>
</comment>
<evidence type="ECO:0000256" key="11">
    <source>
        <dbReference type="ARBA" id="ARBA00045497"/>
    </source>
</evidence>
<dbReference type="Pfam" id="PF01544">
    <property type="entry name" value="CorA"/>
    <property type="match status" value="1"/>
</dbReference>
<name>A0A199XTT6_9FLAO</name>
<reference evidence="13 14" key="1">
    <citation type="submission" date="2016-06" db="EMBL/GenBank/DDBJ databases">
        <title>Draft genome sequence of Flavobacterium succinicans strain DD5b.</title>
        <authorList>
            <person name="Poehlein A."/>
            <person name="Daniel R."/>
            <person name="Simeonova D.D."/>
        </authorList>
    </citation>
    <scope>NUCLEOTIDE SEQUENCE [LARGE SCALE GENOMIC DNA]</scope>
    <source>
        <strain evidence="13 14">DD5b</strain>
    </source>
</reference>
<evidence type="ECO:0000256" key="4">
    <source>
        <dbReference type="ARBA" id="ARBA00022475"/>
    </source>
</evidence>
<keyword evidence="4" id="KW-1003">Cell membrane</keyword>
<comment type="catalytic activity">
    <reaction evidence="10">
        <text>Mg(2+)(in) = Mg(2+)(out)</text>
        <dbReference type="Rhea" id="RHEA:29827"/>
        <dbReference type="ChEBI" id="CHEBI:18420"/>
    </reaction>
</comment>
<organism evidence="13 14">
    <name type="scientific">Flavobacterium succinicans</name>
    <dbReference type="NCBI Taxonomy" id="29536"/>
    <lineage>
        <taxon>Bacteria</taxon>
        <taxon>Pseudomonadati</taxon>
        <taxon>Bacteroidota</taxon>
        <taxon>Flavobacteriia</taxon>
        <taxon>Flavobacteriales</taxon>
        <taxon>Flavobacteriaceae</taxon>
        <taxon>Flavobacterium</taxon>
    </lineage>
</organism>
<dbReference type="FunFam" id="1.20.58.340:FF:000004">
    <property type="entry name" value="Magnesium transport protein CorA"/>
    <property type="match status" value="1"/>
</dbReference>
<comment type="caution">
    <text evidence="13">The sequence shown here is derived from an EMBL/GenBank/DDBJ whole genome shotgun (WGS) entry which is preliminary data.</text>
</comment>
<keyword evidence="8" id="KW-0406">Ion transport</keyword>
<dbReference type="InterPro" id="IPR002523">
    <property type="entry name" value="MgTranspt_CorA/ZnTranspt_ZntB"/>
</dbReference>
<evidence type="ECO:0000256" key="8">
    <source>
        <dbReference type="ARBA" id="ARBA00023065"/>
    </source>
</evidence>